<protein>
    <submittedName>
        <fullName evidence="1">Lactococcin 972 family bacteriocin</fullName>
    </submittedName>
</protein>
<gene>
    <name evidence="1" type="ORF">NON19_22150</name>
</gene>
<dbReference type="Proteomes" id="UP001206206">
    <property type="component" value="Unassembled WGS sequence"/>
</dbReference>
<keyword evidence="2" id="KW-1185">Reference proteome</keyword>
<sequence length="76" mass="8078">MDVINVGGGTWSYGSGTDSSGWKLCYSDYENPSSSHSATAVLGNANDKEYANAGSWANANVDGNWGSTCHAYWSNY</sequence>
<evidence type="ECO:0000313" key="1">
    <source>
        <dbReference type="EMBL" id="MCQ4044660.1"/>
    </source>
</evidence>
<organism evidence="1 2">
    <name type="scientific">Streptantibioticus rubrisoli</name>
    <dbReference type="NCBI Taxonomy" id="1387313"/>
    <lineage>
        <taxon>Bacteria</taxon>
        <taxon>Bacillati</taxon>
        <taxon>Actinomycetota</taxon>
        <taxon>Actinomycetes</taxon>
        <taxon>Kitasatosporales</taxon>
        <taxon>Streptomycetaceae</taxon>
        <taxon>Streptantibioticus</taxon>
    </lineage>
</organism>
<dbReference type="RefSeq" id="WP_255930693.1">
    <property type="nucleotide sequence ID" value="NZ_JBHRWQ010000024.1"/>
</dbReference>
<proteinExistence type="predicted"/>
<dbReference type="InterPro" id="IPR006540">
    <property type="entry name" value="Lactococcin_972"/>
</dbReference>
<accession>A0ABT1PH29</accession>
<evidence type="ECO:0000313" key="2">
    <source>
        <dbReference type="Proteomes" id="UP001206206"/>
    </source>
</evidence>
<comment type="caution">
    <text evidence="1">The sequence shown here is derived from an EMBL/GenBank/DDBJ whole genome shotgun (WGS) entry which is preliminary data.</text>
</comment>
<dbReference type="EMBL" id="JANFNH010000030">
    <property type="protein sequence ID" value="MCQ4044660.1"/>
    <property type="molecule type" value="Genomic_DNA"/>
</dbReference>
<reference evidence="1 2" key="1">
    <citation type="submission" date="2022-06" db="EMBL/GenBank/DDBJ databases">
        <title>Draft genome sequence of type strain Streptomyces rubrisoli DSM 42083.</title>
        <authorList>
            <person name="Duangmal K."/>
            <person name="Klaysubun C."/>
        </authorList>
    </citation>
    <scope>NUCLEOTIDE SEQUENCE [LARGE SCALE GENOMIC DNA]</scope>
    <source>
        <strain evidence="1 2">DSM 42083</strain>
    </source>
</reference>
<name>A0ABT1PH29_9ACTN</name>
<dbReference type="Gene3D" id="2.60.40.2850">
    <property type="match status" value="1"/>
</dbReference>
<dbReference type="Pfam" id="PF09683">
    <property type="entry name" value="Lactococcin_972"/>
    <property type="match status" value="1"/>
</dbReference>